<evidence type="ECO:0000259" key="10">
    <source>
        <dbReference type="Pfam" id="PF00884"/>
    </source>
</evidence>
<feature type="transmembrane region" description="Helical" evidence="9">
    <location>
        <begin position="112"/>
        <end position="133"/>
    </location>
</feature>
<comment type="subcellular location">
    <subcellularLocation>
        <location evidence="1">Cell membrane</location>
        <topology evidence="1">Multi-pass membrane protein</topology>
    </subcellularLocation>
</comment>
<evidence type="ECO:0000256" key="8">
    <source>
        <dbReference type="SAM" id="MobiDB-lite"/>
    </source>
</evidence>
<protein>
    <submittedName>
        <fullName evidence="11">LTA synthase family protein</fullName>
        <ecNumber evidence="11">2.7.8.-</ecNumber>
    </submittedName>
</protein>
<dbReference type="EC" id="2.7.8.-" evidence="11"/>
<feature type="transmembrane region" description="Helical" evidence="9">
    <location>
        <begin position="41"/>
        <end position="61"/>
    </location>
</feature>
<feature type="domain" description="Sulfatase N-terminal" evidence="10">
    <location>
        <begin position="245"/>
        <end position="537"/>
    </location>
</feature>
<dbReference type="SUPFAM" id="SSF53649">
    <property type="entry name" value="Alkaline phosphatase-like"/>
    <property type="match status" value="1"/>
</dbReference>
<reference evidence="12" key="1">
    <citation type="journal article" date="2019" name="Int. J. Syst. Evol. Microbiol.">
        <title>The Global Catalogue of Microorganisms (GCM) 10K type strain sequencing project: providing services to taxonomists for standard genome sequencing and annotation.</title>
        <authorList>
            <consortium name="The Broad Institute Genomics Platform"/>
            <consortium name="The Broad Institute Genome Sequencing Center for Infectious Disease"/>
            <person name="Wu L."/>
            <person name="Ma J."/>
        </authorList>
    </citation>
    <scope>NUCLEOTIDE SEQUENCE [LARGE SCALE GENOMIC DNA]</scope>
    <source>
        <strain evidence="12">CGMCC 4.7426</strain>
    </source>
</reference>
<dbReference type="InterPro" id="IPR000917">
    <property type="entry name" value="Sulfatase_N"/>
</dbReference>
<keyword evidence="12" id="KW-1185">Reference proteome</keyword>
<feature type="compositionally biased region" description="Basic and acidic residues" evidence="8">
    <location>
        <begin position="591"/>
        <end position="604"/>
    </location>
</feature>
<evidence type="ECO:0000256" key="6">
    <source>
        <dbReference type="ARBA" id="ARBA00023136"/>
    </source>
</evidence>
<dbReference type="Gene3D" id="3.40.720.10">
    <property type="entry name" value="Alkaline Phosphatase, subunit A"/>
    <property type="match status" value="1"/>
</dbReference>
<dbReference type="EMBL" id="JBHSFU010000006">
    <property type="protein sequence ID" value="MFC4558808.1"/>
    <property type="molecule type" value="Genomic_DNA"/>
</dbReference>
<feature type="transmembrane region" description="Helical" evidence="9">
    <location>
        <begin position="9"/>
        <end position="29"/>
    </location>
</feature>
<dbReference type="PANTHER" id="PTHR47371">
    <property type="entry name" value="LIPOTEICHOIC ACID SYNTHASE"/>
    <property type="match status" value="1"/>
</dbReference>
<evidence type="ECO:0000313" key="12">
    <source>
        <dbReference type="Proteomes" id="UP001595989"/>
    </source>
</evidence>
<name>A0ABV9DMM3_9BACI</name>
<keyword evidence="11" id="KW-0808">Transferase</keyword>
<evidence type="ECO:0000256" key="4">
    <source>
        <dbReference type="ARBA" id="ARBA00022692"/>
    </source>
</evidence>
<dbReference type="InterPro" id="IPR050448">
    <property type="entry name" value="OpgB/LTA_synthase_biosynth"/>
</dbReference>
<feature type="transmembrane region" description="Helical" evidence="9">
    <location>
        <begin position="73"/>
        <end position="92"/>
    </location>
</feature>
<dbReference type="CDD" id="cd16015">
    <property type="entry name" value="LTA_synthase"/>
    <property type="match status" value="1"/>
</dbReference>
<keyword evidence="5 9" id="KW-1133">Transmembrane helix</keyword>
<dbReference type="PIRSF" id="PIRSF005091">
    <property type="entry name" value="Mmb_sulf_HI1246"/>
    <property type="match status" value="1"/>
</dbReference>
<evidence type="ECO:0000256" key="5">
    <source>
        <dbReference type="ARBA" id="ARBA00022989"/>
    </source>
</evidence>
<dbReference type="Gene3D" id="3.30.1120.170">
    <property type="match status" value="1"/>
</dbReference>
<sequence length="635" mass="73792">MNLKQAKMPLYILATLLFGIKTYFIYRFLFHIELENSMQEFILLINPFVSAFLIFAISVWFKKPEWQMKFLRYTVLIGTVIVYFNLVFYRSFSDFITIPQLFQASNMGDLGSSILTLIEVYDILFFVDVVVVWYLSKKKRSSMAVSYPKSGRVFALAMSFMLLAGNFFLAEMERPQLFTRAFDREYLVKNIGLFNYHVYDVALHSKVKTQRVFADGNELPEIKKYVNENVQISEKSPLYGVAEGKNVIFISAESIQSFVINNDVNGQEITPFLNSLVKDDSTFYFENFYHQTQQGKTSDSEFLVENSLYPLPRGAVFFTHGQNEYHGIPEILDEKGYYTSAFHANNKSFWNRDQMYNSLGYEHFYGVEAYEVNKENSIGWGLKDKPFFEQSMKYLKAQDKPFYSKFITLTNHFPYELSEEDSSIEEYNSNSNTLNNFFPTVRYMDESIEQFFNQLKESGLYKDSIIVIMGDHYGISENHDKAMAQYLGKEKITPYDHVQLQRVPLFIHIPGYEGGKVMSKVSGQIDIKPTLLHMLGISTKNDILFGNDLFSEKRKGYVALRNGDFISDKYISTSDICYNRNTGEPVNQDQEIDKTEEKQESPCTPIKEKVEKELGYSDDIIYGDLFRFVDFSKNK</sequence>
<keyword evidence="4 9" id="KW-0812">Transmembrane</keyword>
<evidence type="ECO:0000256" key="7">
    <source>
        <dbReference type="PIRNR" id="PIRNR005091"/>
    </source>
</evidence>
<proteinExistence type="inferred from homology"/>
<comment type="caution">
    <text evidence="11">The sequence shown here is derived from an EMBL/GenBank/DDBJ whole genome shotgun (WGS) entry which is preliminary data.</text>
</comment>
<dbReference type="InterPro" id="IPR017850">
    <property type="entry name" value="Alkaline_phosphatase_core_sf"/>
</dbReference>
<evidence type="ECO:0000256" key="3">
    <source>
        <dbReference type="ARBA" id="ARBA00022475"/>
    </source>
</evidence>
<accession>A0ABV9DMM3</accession>
<evidence type="ECO:0000256" key="1">
    <source>
        <dbReference type="ARBA" id="ARBA00004651"/>
    </source>
</evidence>
<keyword evidence="6 7" id="KW-0472">Membrane</keyword>
<dbReference type="Pfam" id="PF00884">
    <property type="entry name" value="Sulfatase"/>
    <property type="match status" value="1"/>
</dbReference>
<dbReference type="PANTHER" id="PTHR47371:SF1">
    <property type="entry name" value="LIPOTEICHOIC ACID SYNTHASE-LIKE YQGS"/>
    <property type="match status" value="1"/>
</dbReference>
<evidence type="ECO:0000256" key="2">
    <source>
        <dbReference type="ARBA" id="ARBA00009983"/>
    </source>
</evidence>
<comment type="similarity">
    <text evidence="2 7">Belongs to the LTA synthase family.</text>
</comment>
<evidence type="ECO:0000313" key="11">
    <source>
        <dbReference type="EMBL" id="MFC4558808.1"/>
    </source>
</evidence>
<dbReference type="InterPro" id="IPR012160">
    <property type="entry name" value="LtaS-like"/>
</dbReference>
<dbReference type="GO" id="GO:0016740">
    <property type="term" value="F:transferase activity"/>
    <property type="evidence" value="ECO:0007669"/>
    <property type="project" value="UniProtKB-KW"/>
</dbReference>
<feature type="region of interest" description="Disordered" evidence="8">
    <location>
        <begin position="582"/>
        <end position="604"/>
    </location>
</feature>
<evidence type="ECO:0000256" key="9">
    <source>
        <dbReference type="SAM" id="Phobius"/>
    </source>
</evidence>
<organism evidence="11 12">
    <name type="scientific">Virgibacillus kekensis</name>
    <dbReference type="NCBI Taxonomy" id="202261"/>
    <lineage>
        <taxon>Bacteria</taxon>
        <taxon>Bacillati</taxon>
        <taxon>Bacillota</taxon>
        <taxon>Bacilli</taxon>
        <taxon>Bacillales</taxon>
        <taxon>Bacillaceae</taxon>
        <taxon>Virgibacillus</taxon>
    </lineage>
</organism>
<dbReference type="RefSeq" id="WP_390296024.1">
    <property type="nucleotide sequence ID" value="NZ_JBHSFU010000006.1"/>
</dbReference>
<feature type="transmembrane region" description="Helical" evidence="9">
    <location>
        <begin position="153"/>
        <end position="170"/>
    </location>
</feature>
<dbReference type="Proteomes" id="UP001595989">
    <property type="component" value="Unassembled WGS sequence"/>
</dbReference>
<keyword evidence="3 7" id="KW-1003">Cell membrane</keyword>
<gene>
    <name evidence="11" type="ORF">ACFO3D_11360</name>
</gene>